<dbReference type="SUPFAM" id="SSF144083">
    <property type="entry name" value="Magnesium transport protein CorA, transmembrane region"/>
    <property type="match status" value="1"/>
</dbReference>
<reference evidence="7" key="1">
    <citation type="journal article" date="2023" name="Mol. Phylogenet. Evol.">
        <title>Genome-scale phylogeny and comparative genomics of the fungal order Sordariales.</title>
        <authorList>
            <person name="Hensen N."/>
            <person name="Bonometti L."/>
            <person name="Westerberg I."/>
            <person name="Brannstrom I.O."/>
            <person name="Guillou S."/>
            <person name="Cros-Aarteil S."/>
            <person name="Calhoun S."/>
            <person name="Haridas S."/>
            <person name="Kuo A."/>
            <person name="Mondo S."/>
            <person name="Pangilinan J."/>
            <person name="Riley R."/>
            <person name="LaButti K."/>
            <person name="Andreopoulos B."/>
            <person name="Lipzen A."/>
            <person name="Chen C."/>
            <person name="Yan M."/>
            <person name="Daum C."/>
            <person name="Ng V."/>
            <person name="Clum A."/>
            <person name="Steindorff A."/>
            <person name="Ohm R.A."/>
            <person name="Martin F."/>
            <person name="Silar P."/>
            <person name="Natvig D.O."/>
            <person name="Lalanne C."/>
            <person name="Gautier V."/>
            <person name="Ament-Velasquez S.L."/>
            <person name="Kruys A."/>
            <person name="Hutchinson M.I."/>
            <person name="Powell A.J."/>
            <person name="Barry K."/>
            <person name="Miller A.N."/>
            <person name="Grigoriev I.V."/>
            <person name="Debuchy R."/>
            <person name="Gladieux P."/>
            <person name="Hiltunen Thoren M."/>
            <person name="Johannesson H."/>
        </authorList>
    </citation>
    <scope>NUCLEOTIDE SEQUENCE</scope>
    <source>
        <strain evidence="7">PSN293</strain>
    </source>
</reference>
<sequence>MDLTRVVHTIRVLSPGSNLEFQNSPSNQPKPSLGLECFREAGVLPALDGEIPPGFVERRVCLLFTSDRLDWTSDDGFQIAANFRILLFSDALGFGDLENSLRVSDLEKRGLTIRGARSGFMLFQAMLLDLLAHWAEQWQSSLDEIDGCVKVKLANVLDARTSEDLMFDKSFQKSRVYFQVLQVLRIFSESIRETGTELKSLSNMLGKRAREDYNNVDIHNNWNLVLGFQVQEELKLLQRIAEKTEEIKSLRDGLFNATSLLETSKATSMNRYIIVFTIVTVAFLPPSFVATVFGTDLFNSDDTDGAITKFKFTTVAVSLITYLVAFFLVWLADRMNSVRKLRTYTRKKVYRLVLRFRMSPTRVEPGEDQDSEIQLEEDQASESRVRSHWWKPRLPHFMTRHRKKQEAEA</sequence>
<keyword evidence="2 6" id="KW-0812">Transmembrane</keyword>
<gene>
    <name evidence="7" type="ORF">QBC37DRAFT_284332</name>
</gene>
<dbReference type="Gene3D" id="1.20.58.340">
    <property type="entry name" value="Magnesium transport protein CorA, transmembrane region"/>
    <property type="match status" value="1"/>
</dbReference>
<evidence type="ECO:0000256" key="1">
    <source>
        <dbReference type="ARBA" id="ARBA00004651"/>
    </source>
</evidence>
<keyword evidence="3 6" id="KW-1133">Transmembrane helix</keyword>
<dbReference type="AlphaFoldDB" id="A0AAN6Y7S2"/>
<comment type="caution">
    <text evidence="7">The sequence shown here is derived from an EMBL/GenBank/DDBJ whole genome shotgun (WGS) entry which is preliminary data.</text>
</comment>
<reference evidence="7" key="2">
    <citation type="submission" date="2023-05" db="EMBL/GenBank/DDBJ databases">
        <authorList>
            <consortium name="Lawrence Berkeley National Laboratory"/>
            <person name="Steindorff A."/>
            <person name="Hensen N."/>
            <person name="Bonometti L."/>
            <person name="Westerberg I."/>
            <person name="Brannstrom I.O."/>
            <person name="Guillou S."/>
            <person name="Cros-Aarteil S."/>
            <person name="Calhoun S."/>
            <person name="Haridas S."/>
            <person name="Kuo A."/>
            <person name="Mondo S."/>
            <person name="Pangilinan J."/>
            <person name="Riley R."/>
            <person name="Labutti K."/>
            <person name="Andreopoulos B."/>
            <person name="Lipzen A."/>
            <person name="Chen C."/>
            <person name="Yanf M."/>
            <person name="Daum C."/>
            <person name="Ng V."/>
            <person name="Clum A."/>
            <person name="Ohm R."/>
            <person name="Martin F."/>
            <person name="Silar P."/>
            <person name="Natvig D."/>
            <person name="Lalanne C."/>
            <person name="Gautier V."/>
            <person name="Ament-Velasquez S.L."/>
            <person name="Kruys A."/>
            <person name="Hutchinson M.I."/>
            <person name="Powell A.J."/>
            <person name="Barry K."/>
            <person name="Miller A.N."/>
            <person name="Grigoriev I.V."/>
            <person name="Debuchy R."/>
            <person name="Gladieux P."/>
            <person name="Thoren M.H."/>
            <person name="Johannesson H."/>
        </authorList>
    </citation>
    <scope>NUCLEOTIDE SEQUENCE</scope>
    <source>
        <strain evidence="7">PSN293</strain>
    </source>
</reference>
<protein>
    <submittedName>
        <fullName evidence="7">Uncharacterized protein</fullName>
    </submittedName>
</protein>
<dbReference type="Proteomes" id="UP001301769">
    <property type="component" value="Unassembled WGS sequence"/>
</dbReference>
<dbReference type="EMBL" id="MU858097">
    <property type="protein sequence ID" value="KAK4214218.1"/>
    <property type="molecule type" value="Genomic_DNA"/>
</dbReference>
<feature type="compositionally biased region" description="Acidic residues" evidence="5">
    <location>
        <begin position="366"/>
        <end position="380"/>
    </location>
</feature>
<keyword evidence="8" id="KW-1185">Reference proteome</keyword>
<accession>A0AAN6Y7S2</accession>
<feature type="transmembrane region" description="Helical" evidence="6">
    <location>
        <begin position="272"/>
        <end position="293"/>
    </location>
</feature>
<comment type="subcellular location">
    <subcellularLocation>
        <location evidence="1">Cell membrane</location>
        <topology evidence="1">Multi-pass membrane protein</topology>
    </subcellularLocation>
</comment>
<evidence type="ECO:0000256" key="2">
    <source>
        <dbReference type="ARBA" id="ARBA00022692"/>
    </source>
</evidence>
<evidence type="ECO:0000313" key="8">
    <source>
        <dbReference type="Proteomes" id="UP001301769"/>
    </source>
</evidence>
<dbReference type="InterPro" id="IPR045863">
    <property type="entry name" value="CorA_TM1_TM2"/>
</dbReference>
<dbReference type="GO" id="GO:0005886">
    <property type="term" value="C:plasma membrane"/>
    <property type="evidence" value="ECO:0007669"/>
    <property type="project" value="UniProtKB-SubCell"/>
</dbReference>
<keyword evidence="4 6" id="KW-0472">Membrane</keyword>
<dbReference type="GO" id="GO:0050897">
    <property type="term" value="F:cobalt ion binding"/>
    <property type="evidence" value="ECO:0007669"/>
    <property type="project" value="TreeGrafter"/>
</dbReference>
<dbReference type="GO" id="GO:0015087">
    <property type="term" value="F:cobalt ion transmembrane transporter activity"/>
    <property type="evidence" value="ECO:0007669"/>
    <property type="project" value="TreeGrafter"/>
</dbReference>
<name>A0AAN6Y7S2_9PEZI</name>
<organism evidence="7 8">
    <name type="scientific">Rhypophila decipiens</name>
    <dbReference type="NCBI Taxonomy" id="261697"/>
    <lineage>
        <taxon>Eukaryota</taxon>
        <taxon>Fungi</taxon>
        <taxon>Dikarya</taxon>
        <taxon>Ascomycota</taxon>
        <taxon>Pezizomycotina</taxon>
        <taxon>Sordariomycetes</taxon>
        <taxon>Sordariomycetidae</taxon>
        <taxon>Sordariales</taxon>
        <taxon>Naviculisporaceae</taxon>
        <taxon>Rhypophila</taxon>
    </lineage>
</organism>
<feature type="region of interest" description="Disordered" evidence="5">
    <location>
        <begin position="363"/>
        <end position="382"/>
    </location>
</feature>
<proteinExistence type="predicted"/>
<dbReference type="Pfam" id="PF01544">
    <property type="entry name" value="CorA"/>
    <property type="match status" value="1"/>
</dbReference>
<evidence type="ECO:0000256" key="4">
    <source>
        <dbReference type="ARBA" id="ARBA00023136"/>
    </source>
</evidence>
<dbReference type="GO" id="GO:0015095">
    <property type="term" value="F:magnesium ion transmembrane transporter activity"/>
    <property type="evidence" value="ECO:0007669"/>
    <property type="project" value="TreeGrafter"/>
</dbReference>
<evidence type="ECO:0000256" key="3">
    <source>
        <dbReference type="ARBA" id="ARBA00022989"/>
    </source>
</evidence>
<feature type="transmembrane region" description="Helical" evidence="6">
    <location>
        <begin position="313"/>
        <end position="332"/>
    </location>
</feature>
<dbReference type="PANTHER" id="PTHR46494:SF1">
    <property type="entry name" value="CORA FAMILY METAL ION TRANSPORTER (EUROFUNG)"/>
    <property type="match status" value="1"/>
</dbReference>
<evidence type="ECO:0000256" key="6">
    <source>
        <dbReference type="SAM" id="Phobius"/>
    </source>
</evidence>
<dbReference type="PANTHER" id="PTHR46494">
    <property type="entry name" value="CORA FAMILY METAL ION TRANSPORTER (EUROFUNG)"/>
    <property type="match status" value="1"/>
</dbReference>
<evidence type="ECO:0000313" key="7">
    <source>
        <dbReference type="EMBL" id="KAK4214218.1"/>
    </source>
</evidence>
<dbReference type="GO" id="GO:0000287">
    <property type="term" value="F:magnesium ion binding"/>
    <property type="evidence" value="ECO:0007669"/>
    <property type="project" value="TreeGrafter"/>
</dbReference>
<dbReference type="InterPro" id="IPR002523">
    <property type="entry name" value="MgTranspt_CorA/ZnTranspt_ZntB"/>
</dbReference>
<evidence type="ECO:0000256" key="5">
    <source>
        <dbReference type="SAM" id="MobiDB-lite"/>
    </source>
</evidence>